<accession>A0A430K4I0</accession>
<dbReference type="InterPro" id="IPR000917">
    <property type="entry name" value="Sulfatase_N"/>
</dbReference>
<dbReference type="SUPFAM" id="SSF53649">
    <property type="entry name" value="Alkaline phosphatase-like"/>
    <property type="match status" value="1"/>
</dbReference>
<dbReference type="AlphaFoldDB" id="A0A430K4I0"/>
<comment type="similarity">
    <text evidence="1">Belongs to the sulfatase family.</text>
</comment>
<dbReference type="GO" id="GO:0046872">
    <property type="term" value="F:metal ion binding"/>
    <property type="evidence" value="ECO:0007669"/>
    <property type="project" value="UniProtKB-KW"/>
</dbReference>
<proteinExistence type="inferred from homology"/>
<dbReference type="GO" id="GO:0004065">
    <property type="term" value="F:arylsulfatase activity"/>
    <property type="evidence" value="ECO:0007669"/>
    <property type="project" value="TreeGrafter"/>
</dbReference>
<dbReference type="EMBL" id="RQPJ01000003">
    <property type="protein sequence ID" value="RTE54026.1"/>
    <property type="molecule type" value="Genomic_DNA"/>
</dbReference>
<dbReference type="RefSeq" id="WP_126162014.1">
    <property type="nucleotide sequence ID" value="NZ_RQPJ01000003.1"/>
</dbReference>
<dbReference type="Pfam" id="PF00884">
    <property type="entry name" value="Sulfatase"/>
    <property type="match status" value="1"/>
</dbReference>
<evidence type="ECO:0000256" key="3">
    <source>
        <dbReference type="ARBA" id="ARBA00022801"/>
    </source>
</evidence>
<feature type="domain" description="Sulfatase N-terminal" evidence="5">
    <location>
        <begin position="36"/>
        <end position="328"/>
    </location>
</feature>
<reference evidence="6 7" key="1">
    <citation type="submission" date="2018-11" db="EMBL/GenBank/DDBJ databases">
        <title>Arenibacter aquaticus sp.nov., a marine bacterium isolated from surface seawater in the South China Sea.</title>
        <authorList>
            <person name="Guo J."/>
            <person name="Sun J."/>
        </authorList>
    </citation>
    <scope>NUCLEOTIDE SEQUENCE [LARGE SCALE GENOMIC DNA]</scope>
    <source>
        <strain evidence="6 7">GUO666</strain>
    </source>
</reference>
<dbReference type="PANTHER" id="PTHR42693">
    <property type="entry name" value="ARYLSULFATASE FAMILY MEMBER"/>
    <property type="match status" value="1"/>
</dbReference>
<dbReference type="InterPro" id="IPR024607">
    <property type="entry name" value="Sulfatase_CS"/>
</dbReference>
<comment type="caution">
    <text evidence="6">The sequence shown here is derived from an EMBL/GenBank/DDBJ whole genome shotgun (WGS) entry which is preliminary data.</text>
</comment>
<protein>
    <submittedName>
        <fullName evidence="6">Heparan N-sulfatase</fullName>
    </submittedName>
</protein>
<organism evidence="6 7">
    <name type="scientific">Arenibacter aquaticus</name>
    <dbReference type="NCBI Taxonomy" id="2489054"/>
    <lineage>
        <taxon>Bacteria</taxon>
        <taxon>Pseudomonadati</taxon>
        <taxon>Bacteroidota</taxon>
        <taxon>Flavobacteriia</taxon>
        <taxon>Flavobacteriales</taxon>
        <taxon>Flavobacteriaceae</taxon>
        <taxon>Arenibacter</taxon>
    </lineage>
</organism>
<dbReference type="InterPro" id="IPR017850">
    <property type="entry name" value="Alkaline_phosphatase_core_sf"/>
</dbReference>
<evidence type="ECO:0000313" key="7">
    <source>
        <dbReference type="Proteomes" id="UP000267585"/>
    </source>
</evidence>
<dbReference type="PROSITE" id="PS00149">
    <property type="entry name" value="SULFATASE_2"/>
    <property type="match status" value="1"/>
</dbReference>
<dbReference type="Proteomes" id="UP000267585">
    <property type="component" value="Unassembled WGS sequence"/>
</dbReference>
<evidence type="ECO:0000256" key="1">
    <source>
        <dbReference type="ARBA" id="ARBA00008779"/>
    </source>
</evidence>
<evidence type="ECO:0000259" key="5">
    <source>
        <dbReference type="Pfam" id="PF00884"/>
    </source>
</evidence>
<dbReference type="CDD" id="cd16027">
    <property type="entry name" value="SGSH"/>
    <property type="match status" value="1"/>
</dbReference>
<name>A0A430K4I0_9FLAO</name>
<dbReference type="PANTHER" id="PTHR42693:SF53">
    <property type="entry name" value="ENDO-4-O-SULFATASE"/>
    <property type="match status" value="1"/>
</dbReference>
<dbReference type="OrthoDB" id="975025at2"/>
<keyword evidence="7" id="KW-1185">Reference proteome</keyword>
<gene>
    <name evidence="6" type="ORF">EHW67_08850</name>
</gene>
<dbReference type="InterPro" id="IPR050738">
    <property type="entry name" value="Sulfatase"/>
</dbReference>
<evidence type="ECO:0000313" key="6">
    <source>
        <dbReference type="EMBL" id="RTE54026.1"/>
    </source>
</evidence>
<keyword evidence="3" id="KW-0378">Hydrolase</keyword>
<keyword evidence="2" id="KW-0479">Metal-binding</keyword>
<dbReference type="Gene3D" id="3.40.720.10">
    <property type="entry name" value="Alkaline Phosphatase, subunit A"/>
    <property type="match status" value="1"/>
</dbReference>
<keyword evidence="4" id="KW-0106">Calcium</keyword>
<evidence type="ECO:0000256" key="2">
    <source>
        <dbReference type="ARBA" id="ARBA00022723"/>
    </source>
</evidence>
<sequence length="488" mass="55920">MNYKIIIIAALWGLCSTSCEEKEETPLPTSQDTEKPNIILFVADDHGTDAIGAYGNKIIKTPHLDKLASEGVRFNNAYCTSASCAASRSVILTGLYGHATGSYGHVHDYHHFSTYDTITSLPVLLEREGYATARIGKYHLAPESVYHFQEVLKADPRSTVAMAKECRNILESNRPFFLYFCTDDPHRGNSTNPDRWDAPNSFGNKEEGYPGVTTITYDPAEVLVPDFLPDTQESREEIAQYYQSISRIDQGFGKLMQMLKDSGKEDNTIVIYISDNGMAFPGAKTTLYEPGMKLPCIIKDPFSKLKNTTTNAMISWVDLTPTILDMAQAKPKETSFHGRSFKEVLNVKEPNAWDQIYASHTFHEITMYYPMRVVRDKNYKLIRNIAWRSEYPFASDLWASSTWQEIYRNQKEFYGKRKVQDYLFRPEFELFDLENDPDEIVNLAYDPDYKEVMDEMIKKMKAFQIKTRDPWLITWDHDNTLQGTGVNL</sequence>
<evidence type="ECO:0000256" key="4">
    <source>
        <dbReference type="ARBA" id="ARBA00022837"/>
    </source>
</evidence>